<dbReference type="InterPro" id="IPR001148">
    <property type="entry name" value="CA_dom"/>
</dbReference>
<evidence type="ECO:0000259" key="1">
    <source>
        <dbReference type="PROSITE" id="PS51144"/>
    </source>
</evidence>
<dbReference type="STRING" id="418985.A0A1V9XSJ9"/>
<sequence length="109" mass="12268">MLTTHTFFSYVQLAAMRKLKQGDTVSPMAPLGNNFRPPQPLHQRAIRTNIDLIHSDRLNRPNSRGFTDSDNVDISDTFSASSCPSMGAKKFYQVSPEHLAVSSNFLDRR</sequence>
<dbReference type="EMBL" id="MNPL01004910">
    <property type="protein sequence ID" value="OQR76362.1"/>
    <property type="molecule type" value="Genomic_DNA"/>
</dbReference>
<comment type="caution">
    <text evidence="2">The sequence shown here is derived from an EMBL/GenBank/DDBJ whole genome shotgun (WGS) entry which is preliminary data.</text>
</comment>
<name>A0A1V9XSJ9_9ACAR</name>
<dbReference type="OrthoDB" id="5978072at2759"/>
<dbReference type="Gene3D" id="3.10.200.10">
    <property type="entry name" value="Alpha carbonic anhydrase"/>
    <property type="match status" value="1"/>
</dbReference>
<evidence type="ECO:0000313" key="3">
    <source>
        <dbReference type="Proteomes" id="UP000192247"/>
    </source>
</evidence>
<proteinExistence type="predicted"/>
<dbReference type="AlphaFoldDB" id="A0A1V9XSJ9"/>
<dbReference type="Proteomes" id="UP000192247">
    <property type="component" value="Unassembled WGS sequence"/>
</dbReference>
<reference evidence="2 3" key="1">
    <citation type="journal article" date="2017" name="Gigascience">
        <title>Draft genome of the honey bee ectoparasitic mite, Tropilaelaps mercedesae, is shaped by the parasitic life history.</title>
        <authorList>
            <person name="Dong X."/>
            <person name="Armstrong S.D."/>
            <person name="Xia D."/>
            <person name="Makepeace B.L."/>
            <person name="Darby A.C."/>
            <person name="Kadowaki T."/>
        </authorList>
    </citation>
    <scope>NUCLEOTIDE SEQUENCE [LARGE SCALE GENOMIC DNA]</scope>
    <source>
        <strain evidence="2">Wuxi-XJTLU</strain>
    </source>
</reference>
<keyword evidence="3" id="KW-1185">Reference proteome</keyword>
<gene>
    <name evidence="2" type="ORF">BIW11_07824</name>
</gene>
<feature type="domain" description="Alpha-carbonic anhydrase" evidence="1">
    <location>
        <begin position="1"/>
        <end position="50"/>
    </location>
</feature>
<dbReference type="SUPFAM" id="SSF51069">
    <property type="entry name" value="Carbonic anhydrase"/>
    <property type="match status" value="1"/>
</dbReference>
<evidence type="ECO:0000313" key="2">
    <source>
        <dbReference type="EMBL" id="OQR76362.1"/>
    </source>
</evidence>
<dbReference type="InParanoid" id="A0A1V9XSJ9"/>
<accession>A0A1V9XSJ9</accession>
<dbReference type="InterPro" id="IPR036398">
    <property type="entry name" value="CA_dom_sf"/>
</dbReference>
<protein>
    <submittedName>
        <fullName evidence="2">Carbonic anhydrase-related protein 10-like</fullName>
    </submittedName>
</protein>
<dbReference type="PROSITE" id="PS51144">
    <property type="entry name" value="ALPHA_CA_2"/>
    <property type="match status" value="1"/>
</dbReference>
<organism evidence="2 3">
    <name type="scientific">Tropilaelaps mercedesae</name>
    <dbReference type="NCBI Taxonomy" id="418985"/>
    <lineage>
        <taxon>Eukaryota</taxon>
        <taxon>Metazoa</taxon>
        <taxon>Ecdysozoa</taxon>
        <taxon>Arthropoda</taxon>
        <taxon>Chelicerata</taxon>
        <taxon>Arachnida</taxon>
        <taxon>Acari</taxon>
        <taxon>Parasitiformes</taxon>
        <taxon>Mesostigmata</taxon>
        <taxon>Gamasina</taxon>
        <taxon>Dermanyssoidea</taxon>
        <taxon>Laelapidae</taxon>
        <taxon>Tropilaelaps</taxon>
    </lineage>
</organism>